<dbReference type="RefSeq" id="YP_007007161.1">
    <property type="nucleotide sequence ID" value="NC_019526.1"/>
</dbReference>
<dbReference type="KEGG" id="vg:14012595"/>
<organism evidence="1 2">
    <name type="scientific">Klebsiella phage vB_KleM_RaK2</name>
    <dbReference type="NCBI Taxonomy" id="1147094"/>
    <lineage>
        <taxon>Viruses</taxon>
        <taxon>Duplodnaviria</taxon>
        <taxon>Heunggongvirae</taxon>
        <taxon>Uroviricota</taxon>
        <taxon>Caudoviricetes</taxon>
        <taxon>Alcyoneusvirus</taxon>
        <taxon>Alcyoneusvirus RaK2</taxon>
    </lineage>
</organism>
<gene>
    <name evidence="1" type="ORF">RaK2_00006</name>
</gene>
<dbReference type="Proteomes" id="UP000007524">
    <property type="component" value="Segment"/>
</dbReference>
<name>H6X3G3_9CAUD</name>
<keyword evidence="2" id="KW-1185">Reference proteome</keyword>
<evidence type="ECO:0000313" key="2">
    <source>
        <dbReference type="Proteomes" id="UP000007524"/>
    </source>
</evidence>
<evidence type="ECO:0000313" key="1">
    <source>
        <dbReference type="EMBL" id="AFA44279.1"/>
    </source>
</evidence>
<protein>
    <submittedName>
        <fullName evidence="1">Uncharacterized protein</fullName>
    </submittedName>
</protein>
<dbReference type="OrthoDB" id="21999at10239"/>
<accession>H6X3G3</accession>
<dbReference type="GeneID" id="14012595"/>
<reference evidence="1 2" key="1">
    <citation type="journal article" date="2012" name="J. Virol.">
        <title>Genome of Klebsiella sp.-Infecting Bacteriophage vB_KleM_RaK2.</title>
        <authorList>
            <person name="Simoliunas E."/>
            <person name="Kaliniene L."/>
            <person name="Truncaite L."/>
            <person name="Klausa V."/>
            <person name="Zajanckauskaite A."/>
            <person name="Meskys R."/>
        </authorList>
    </citation>
    <scope>NUCLEOTIDE SEQUENCE [LARGE SCALE GENOMIC DNA]</scope>
</reference>
<dbReference type="EMBL" id="JQ513383">
    <property type="protein sequence ID" value="AFA44279.1"/>
    <property type="molecule type" value="Genomic_DNA"/>
</dbReference>
<proteinExistence type="predicted"/>
<sequence length="154" mass="17638">MSNYSEYKQKEIELKEMVKTVGKELIQEMYEQFFEKYPEVKFVSTVGYIPGFNDGDACEFTSDTEFSGDYVENLSEESLEDMVIAFGGEPGEDDLFDLDTAENPNWNYQQYNAAGKDVDVDLLEKVYGYDWIVVAYKGIDGTVSIVQEDYDCGY</sequence>